<gene>
    <name evidence="3" type="ORF">KN1_22290</name>
</gene>
<organism evidence="3 4">
    <name type="scientific">Stygiolobus caldivivus</name>
    <dbReference type="NCBI Taxonomy" id="2824673"/>
    <lineage>
        <taxon>Archaea</taxon>
        <taxon>Thermoproteota</taxon>
        <taxon>Thermoprotei</taxon>
        <taxon>Sulfolobales</taxon>
        <taxon>Sulfolobaceae</taxon>
        <taxon>Stygiolobus</taxon>
    </lineage>
</organism>
<reference evidence="3 4" key="1">
    <citation type="submission" date="2021-04" db="EMBL/GenBank/DDBJ databases">
        <title>Complete genome sequence of Stygiolobus sp. KN-1.</title>
        <authorList>
            <person name="Nakamura K."/>
            <person name="Sakai H."/>
            <person name="Kurosawa N."/>
        </authorList>
    </citation>
    <scope>NUCLEOTIDE SEQUENCE [LARGE SCALE GENOMIC DNA]</scope>
    <source>
        <strain evidence="3 4">KN-1</strain>
    </source>
</reference>
<dbReference type="Pfam" id="PF03551">
    <property type="entry name" value="PadR"/>
    <property type="match status" value="1"/>
</dbReference>
<accession>A0A8D5U843</accession>
<dbReference type="Gene3D" id="1.10.10.10">
    <property type="entry name" value="Winged helix-like DNA-binding domain superfamily/Winged helix DNA-binding domain"/>
    <property type="match status" value="1"/>
</dbReference>
<dbReference type="SUPFAM" id="SSF46785">
    <property type="entry name" value="Winged helix' DNA-binding domain"/>
    <property type="match status" value="1"/>
</dbReference>
<protein>
    <submittedName>
        <fullName evidence="3">PadR family transcriptional regulator</fullName>
    </submittedName>
</protein>
<dbReference type="EMBL" id="AP024597">
    <property type="protein sequence ID" value="BCU70932.1"/>
    <property type="molecule type" value="Genomic_DNA"/>
</dbReference>
<evidence type="ECO:0000313" key="4">
    <source>
        <dbReference type="Proteomes" id="UP000825123"/>
    </source>
</evidence>
<dbReference type="InterPro" id="IPR005149">
    <property type="entry name" value="Tscrpt_reg_PadR_N"/>
</dbReference>
<dbReference type="PANTHER" id="PTHR43252">
    <property type="entry name" value="TRANSCRIPTIONAL REGULATOR YQJI"/>
    <property type="match status" value="1"/>
</dbReference>
<feature type="domain" description="Transcription regulator PadR N-terminal" evidence="2">
    <location>
        <begin position="14"/>
        <end position="83"/>
    </location>
</feature>
<sequence length="132" mass="15352">MISMRRRRRLRHIILSILSSKGAMTGAQIMREIERVTQGFWKPSPGAIYPTLDKLLEEGYVVISKVDGAQKFYEITELGREFLSPKHQLETIIEEVVSDLRFIMENKDELDQELKDKLKKVLQEVMSSLDRS</sequence>
<feature type="coiled-coil region" evidence="1">
    <location>
        <begin position="93"/>
        <end position="124"/>
    </location>
</feature>
<keyword evidence="4" id="KW-1185">Reference proteome</keyword>
<dbReference type="Proteomes" id="UP000825123">
    <property type="component" value="Chromosome"/>
</dbReference>
<keyword evidence="1" id="KW-0175">Coiled coil</keyword>
<evidence type="ECO:0000259" key="2">
    <source>
        <dbReference type="Pfam" id="PF03551"/>
    </source>
</evidence>
<name>A0A8D5U843_9CREN</name>
<evidence type="ECO:0000256" key="1">
    <source>
        <dbReference type="SAM" id="Coils"/>
    </source>
</evidence>
<proteinExistence type="predicted"/>
<dbReference type="KEGG" id="csty:KN1_22290"/>
<evidence type="ECO:0000313" key="3">
    <source>
        <dbReference type="EMBL" id="BCU70932.1"/>
    </source>
</evidence>
<dbReference type="InterPro" id="IPR036390">
    <property type="entry name" value="WH_DNA-bd_sf"/>
</dbReference>
<dbReference type="AlphaFoldDB" id="A0A8D5U843"/>
<dbReference type="PANTHER" id="PTHR43252:SF5">
    <property type="entry name" value="TRANSCRIPTIONAL REGULATOR, PADR-LIKE FAMILY"/>
    <property type="match status" value="1"/>
</dbReference>
<dbReference type="InterPro" id="IPR036388">
    <property type="entry name" value="WH-like_DNA-bd_sf"/>
</dbReference>